<evidence type="ECO:0000313" key="1">
    <source>
        <dbReference type="EMBL" id="PIT94124.1"/>
    </source>
</evidence>
<dbReference type="Proteomes" id="UP000229335">
    <property type="component" value="Unassembled WGS sequence"/>
</dbReference>
<dbReference type="InterPro" id="IPR051162">
    <property type="entry name" value="T4SS_component"/>
</dbReference>
<gene>
    <name evidence="1" type="ORF">COU00_00400</name>
</gene>
<dbReference type="InterPro" id="IPR027417">
    <property type="entry name" value="P-loop_NTPase"/>
</dbReference>
<dbReference type="PANTHER" id="PTHR30121">
    <property type="entry name" value="UNCHARACTERIZED PROTEIN YJGR-RELATED"/>
    <property type="match status" value="1"/>
</dbReference>
<name>A0A2M6WN11_9BACT</name>
<accession>A0A2M6WN11</accession>
<dbReference type="AlphaFoldDB" id="A0A2M6WN11"/>
<feature type="non-terminal residue" evidence="1">
    <location>
        <position position="1"/>
    </location>
</feature>
<comment type="caution">
    <text evidence="1">The sequence shown here is derived from an EMBL/GenBank/DDBJ whole genome shotgun (WGS) entry which is preliminary data.</text>
</comment>
<proteinExistence type="predicted"/>
<evidence type="ECO:0008006" key="3">
    <source>
        <dbReference type="Google" id="ProtNLM"/>
    </source>
</evidence>
<evidence type="ECO:0000313" key="2">
    <source>
        <dbReference type="Proteomes" id="UP000229335"/>
    </source>
</evidence>
<dbReference type="EMBL" id="PFAS01000006">
    <property type="protein sequence ID" value="PIT94124.1"/>
    <property type="molecule type" value="Genomic_DNA"/>
</dbReference>
<reference evidence="2" key="1">
    <citation type="submission" date="2017-09" db="EMBL/GenBank/DDBJ databases">
        <title>Depth-based differentiation of microbial function through sediment-hosted aquifers and enrichment of novel symbionts in the deep terrestrial subsurface.</title>
        <authorList>
            <person name="Probst A.J."/>
            <person name="Ladd B."/>
            <person name="Jarett J.K."/>
            <person name="Geller-Mcgrath D.E."/>
            <person name="Sieber C.M.K."/>
            <person name="Emerson J.B."/>
            <person name="Anantharaman K."/>
            <person name="Thomas B.C."/>
            <person name="Malmstrom R."/>
            <person name="Stieglmeier M."/>
            <person name="Klingl A."/>
            <person name="Woyke T."/>
            <person name="Ryan C.M."/>
            <person name="Banfield J.F."/>
        </authorList>
    </citation>
    <scope>NUCLEOTIDE SEQUENCE [LARGE SCALE GENOMIC DNA]</scope>
</reference>
<organism evidence="1 2">
    <name type="scientific">Candidatus Falkowbacteria bacterium CG10_big_fil_rev_8_21_14_0_10_43_11</name>
    <dbReference type="NCBI Taxonomy" id="1974568"/>
    <lineage>
        <taxon>Bacteria</taxon>
        <taxon>Candidatus Falkowiibacteriota</taxon>
    </lineage>
</organism>
<dbReference type="InterPro" id="IPR003688">
    <property type="entry name" value="TraG/VirD4"/>
</dbReference>
<protein>
    <recommendedName>
        <fullName evidence="3">Type IV secretion system coupling protein TraD DNA-binding domain-containing protein</fullName>
    </recommendedName>
</protein>
<dbReference type="Pfam" id="PF02534">
    <property type="entry name" value="T4SS-DNA_transf"/>
    <property type="match status" value="1"/>
</dbReference>
<dbReference type="GO" id="GO:0016020">
    <property type="term" value="C:membrane"/>
    <property type="evidence" value="ECO:0007669"/>
    <property type="project" value="InterPro"/>
</dbReference>
<dbReference type="PANTHER" id="PTHR30121:SF11">
    <property type="entry name" value="AAA+ ATPASE DOMAIN-CONTAINING PROTEIN"/>
    <property type="match status" value="1"/>
</dbReference>
<sequence>DFNFRRFNERVKFVLNTEELASIFHFPLPHNETPNIHWLTAKRAPAPPDTPNGGLFLGENIFRGAARPIFIKREDRRRHTYLIGKSGVGKSNLLAQMARQDIQNGEGVCVIDPHGDLIEDVLAGIPKERAEDVIYFAPADTARPMGLNLLEYDERYPEQKTFVINEMIKIFDKLYDLKATGGPIFEQYMRNAMLLIMDDPASGSTLMEISKVLADPDFRKMKLDKCQDPTVVAFWRQEAEKAGGDAALANVVPYVTSKLTSFISNATMRPIIGQQKSSFNLRDIMDQQKILLLNLSKGQVGEMNAYLLGMVLVGKILAASLSRTDAPQARRKDFYLYIDEFQNFTTDSISIILSEARKYNLNLIMAHQYLGQLVKGADTTIKDAVFGNVGTIVLFQIGSEDAEAMVKNFTPVFNEFDLINIEKYNAYVKLLVDNTTSRPFSMAIPKLPDGNAVVAQKIKELSRLKYGRERSVVEAEIFARAKDIKA</sequence>
<dbReference type="SUPFAM" id="SSF52540">
    <property type="entry name" value="P-loop containing nucleoside triphosphate hydrolases"/>
    <property type="match status" value="1"/>
</dbReference>
<dbReference type="Gene3D" id="3.40.50.300">
    <property type="entry name" value="P-loop containing nucleotide triphosphate hydrolases"/>
    <property type="match status" value="2"/>
</dbReference>